<evidence type="ECO:0000313" key="4">
    <source>
        <dbReference type="Proteomes" id="UP000320593"/>
    </source>
</evidence>
<dbReference type="Proteomes" id="UP000320593">
    <property type="component" value="Unassembled WGS sequence"/>
</dbReference>
<dbReference type="OrthoDB" id="1956824at2"/>
<proteinExistence type="predicted"/>
<feature type="transmembrane region" description="Helical" evidence="1">
    <location>
        <begin position="44"/>
        <end position="63"/>
    </location>
</feature>
<evidence type="ECO:0000256" key="1">
    <source>
        <dbReference type="SAM" id="Phobius"/>
    </source>
</evidence>
<keyword evidence="1" id="KW-1133">Transmembrane helix</keyword>
<dbReference type="RefSeq" id="WP_145344249.1">
    <property type="nucleotide sequence ID" value="NZ_SMLY01000083.1"/>
</dbReference>
<feature type="domain" description="DUF1468" evidence="2">
    <location>
        <begin position="6"/>
        <end position="153"/>
    </location>
</feature>
<name>A0A562SZ68_9HYPH</name>
<feature type="transmembrane region" description="Helical" evidence="1">
    <location>
        <begin position="106"/>
        <end position="122"/>
    </location>
</feature>
<feature type="transmembrane region" description="Helical" evidence="1">
    <location>
        <begin position="127"/>
        <end position="145"/>
    </location>
</feature>
<organism evidence="3 4">
    <name type="scientific">Roseibium hamelinense</name>
    <dbReference type="NCBI Taxonomy" id="150831"/>
    <lineage>
        <taxon>Bacteria</taxon>
        <taxon>Pseudomonadati</taxon>
        <taxon>Pseudomonadota</taxon>
        <taxon>Alphaproteobacteria</taxon>
        <taxon>Hyphomicrobiales</taxon>
        <taxon>Stappiaceae</taxon>
        <taxon>Roseibium</taxon>
    </lineage>
</organism>
<evidence type="ECO:0000259" key="2">
    <source>
        <dbReference type="Pfam" id="PF07331"/>
    </source>
</evidence>
<gene>
    <name evidence="3" type="ORF">JM93_02783</name>
</gene>
<feature type="transmembrane region" description="Helical" evidence="1">
    <location>
        <begin position="7"/>
        <end position="24"/>
    </location>
</feature>
<dbReference type="Pfam" id="PF07331">
    <property type="entry name" value="TctB"/>
    <property type="match status" value="1"/>
</dbReference>
<keyword evidence="1" id="KW-0812">Transmembrane</keyword>
<dbReference type="AlphaFoldDB" id="A0A562SZ68"/>
<comment type="caution">
    <text evidence="3">The sequence shown here is derived from an EMBL/GenBank/DDBJ whole genome shotgun (WGS) entry which is preliminary data.</text>
</comment>
<dbReference type="EMBL" id="VLLF01000006">
    <property type="protein sequence ID" value="TWI86076.1"/>
    <property type="molecule type" value="Genomic_DNA"/>
</dbReference>
<keyword evidence="1" id="KW-0472">Membrane</keyword>
<keyword evidence="4" id="KW-1185">Reference proteome</keyword>
<reference evidence="3 4" key="1">
    <citation type="submission" date="2019-07" db="EMBL/GenBank/DDBJ databases">
        <title>Genomic Encyclopedia of Archaeal and Bacterial Type Strains, Phase II (KMG-II): from individual species to whole genera.</title>
        <authorList>
            <person name="Goeker M."/>
        </authorList>
    </citation>
    <scope>NUCLEOTIDE SEQUENCE [LARGE SCALE GENOMIC DNA]</scope>
    <source>
        <strain evidence="3 4">ATCC BAA-252</strain>
    </source>
</reference>
<sequence length="164" mass="18192">MALDRWIAMIILLICLAYGYAAYFTMDDSLAPFMRRNPIWPSTFPKILSVMAIICSLLILLGFEKSSGEPKPTEINYRRLTDYKLGQAIALLGLMIAYALLLRPAGFLLSTVSFLFIGSFILGERKYLVMILASAIAAGVVWYLVDRVLGIFLSPLPMFLANGG</sequence>
<dbReference type="InterPro" id="IPR009936">
    <property type="entry name" value="DUF1468"/>
</dbReference>
<evidence type="ECO:0000313" key="3">
    <source>
        <dbReference type="EMBL" id="TWI86076.1"/>
    </source>
</evidence>
<feature type="transmembrane region" description="Helical" evidence="1">
    <location>
        <begin position="83"/>
        <end position="100"/>
    </location>
</feature>
<accession>A0A562SZ68</accession>
<protein>
    <submittedName>
        <fullName evidence="3">Putative tricarboxylic transport membrane protein</fullName>
    </submittedName>
</protein>